<evidence type="ECO:0000313" key="6">
    <source>
        <dbReference type="EMBL" id="QNN60456.1"/>
    </source>
</evidence>
<keyword evidence="7" id="KW-1185">Reference proteome</keyword>
<dbReference type="InterPro" id="IPR002942">
    <property type="entry name" value="S4_RNA-bd"/>
</dbReference>
<dbReference type="InterPro" id="IPR042092">
    <property type="entry name" value="PsdUridine_s_RsuA/RluB/E/F_cat"/>
</dbReference>
<dbReference type="Pfam" id="PF00849">
    <property type="entry name" value="PseudoU_synth_2"/>
    <property type="match status" value="1"/>
</dbReference>
<keyword evidence="2 4" id="KW-0413">Isomerase</keyword>
<dbReference type="Proteomes" id="UP000515928">
    <property type="component" value="Chromosome"/>
</dbReference>
<dbReference type="CDD" id="cd02870">
    <property type="entry name" value="PseudoU_synth_RsuA_like"/>
    <property type="match status" value="1"/>
</dbReference>
<organism evidence="6 7">
    <name type="scientific">Erysipelothrix inopinata</name>
    <dbReference type="NCBI Taxonomy" id="225084"/>
    <lineage>
        <taxon>Bacteria</taxon>
        <taxon>Bacillati</taxon>
        <taxon>Bacillota</taxon>
        <taxon>Erysipelotrichia</taxon>
        <taxon>Erysipelotrichales</taxon>
        <taxon>Erysipelotrichaceae</taxon>
        <taxon>Erysipelothrix</taxon>
    </lineage>
</organism>
<dbReference type="KEGG" id="eio:H9L01_08780"/>
<dbReference type="InterPro" id="IPR018496">
    <property type="entry name" value="PsdUridine_synth_RsuA/RluB_CS"/>
</dbReference>
<feature type="domain" description="RNA-binding S4" evidence="5">
    <location>
        <begin position="8"/>
        <end position="67"/>
    </location>
</feature>
<evidence type="ECO:0000259" key="5">
    <source>
        <dbReference type="SMART" id="SM00363"/>
    </source>
</evidence>
<dbReference type="SMART" id="SM00363">
    <property type="entry name" value="S4"/>
    <property type="match status" value="1"/>
</dbReference>
<dbReference type="InterPro" id="IPR050343">
    <property type="entry name" value="RsuA_PseudoU_synthase"/>
</dbReference>
<dbReference type="InterPro" id="IPR036986">
    <property type="entry name" value="S4_RNA-bd_sf"/>
</dbReference>
<reference evidence="6 7" key="1">
    <citation type="submission" date="2020-08" db="EMBL/GenBank/DDBJ databases">
        <title>Genome sequence of Erysipelothrix inopinata DSM 15511T.</title>
        <authorList>
            <person name="Hyun D.-W."/>
            <person name="Bae J.-W."/>
        </authorList>
    </citation>
    <scope>NUCLEOTIDE SEQUENCE [LARGE SCALE GENOMIC DNA]</scope>
    <source>
        <strain evidence="6 7">DSM 15511</strain>
    </source>
</reference>
<name>A0A7G9RXY1_9FIRM</name>
<dbReference type="InterPro" id="IPR020103">
    <property type="entry name" value="PsdUridine_synth_cat_dom_sf"/>
</dbReference>
<dbReference type="RefSeq" id="WP_187533585.1">
    <property type="nucleotide sequence ID" value="NZ_CBCSHU010000004.1"/>
</dbReference>
<dbReference type="InterPro" id="IPR006145">
    <property type="entry name" value="PsdUridine_synth_RsuA/RluA"/>
</dbReference>
<protein>
    <recommendedName>
        <fullName evidence="4">Pseudouridine synthase</fullName>
        <ecNumber evidence="4">5.4.99.-</ecNumber>
    </recommendedName>
</protein>
<dbReference type="Pfam" id="PF01479">
    <property type="entry name" value="S4"/>
    <property type="match status" value="1"/>
</dbReference>
<dbReference type="GO" id="GO:0120159">
    <property type="term" value="F:rRNA pseudouridine synthase activity"/>
    <property type="evidence" value="ECO:0007669"/>
    <property type="project" value="UniProtKB-ARBA"/>
</dbReference>
<dbReference type="InterPro" id="IPR020094">
    <property type="entry name" value="TruA/RsuA/RluB/E/F_N"/>
</dbReference>
<dbReference type="NCBIfam" id="TIGR00093">
    <property type="entry name" value="pseudouridine synthase"/>
    <property type="match status" value="1"/>
</dbReference>
<proteinExistence type="inferred from homology"/>
<dbReference type="GO" id="GO:0003723">
    <property type="term" value="F:RNA binding"/>
    <property type="evidence" value="ECO:0007669"/>
    <property type="project" value="UniProtKB-KW"/>
</dbReference>
<dbReference type="PROSITE" id="PS01149">
    <property type="entry name" value="PSI_RSU"/>
    <property type="match status" value="1"/>
</dbReference>
<dbReference type="CDD" id="cd00165">
    <property type="entry name" value="S4"/>
    <property type="match status" value="1"/>
</dbReference>
<dbReference type="FunFam" id="3.10.290.10:FF:000003">
    <property type="entry name" value="Pseudouridine synthase"/>
    <property type="match status" value="1"/>
</dbReference>
<sequence>MNSLNDTIRLQKFIAMTGYCSRRKAEELIQAGKVTVNGKKVTEQGVQVAYNDNVKVNGKQIVIEQQNVYYLLNKPKGVVSTAADEKDRQSVVNLVPGRFRVFPVGRLDRETTGAIILTNDGSFANYMTHPKFDMNKQYRVSVDGRLTLDISQKLAEGITIEGVHYQGVEISAVKYDPKKNRTRFNITLHEGKNRQIRKIFAHFNLPVLKLHRFAIGPITVEELQIGQYRELKPFEVKKLLLTAKGEI</sequence>
<dbReference type="Gene3D" id="3.30.70.580">
    <property type="entry name" value="Pseudouridine synthase I, catalytic domain, N-terminal subdomain"/>
    <property type="match status" value="1"/>
</dbReference>
<dbReference type="PANTHER" id="PTHR47683">
    <property type="entry name" value="PSEUDOURIDINE SYNTHASE FAMILY PROTEIN-RELATED"/>
    <property type="match status" value="1"/>
</dbReference>
<evidence type="ECO:0000256" key="4">
    <source>
        <dbReference type="RuleBase" id="RU003887"/>
    </source>
</evidence>
<dbReference type="SUPFAM" id="SSF55174">
    <property type="entry name" value="Alpha-L RNA-binding motif"/>
    <property type="match status" value="1"/>
</dbReference>
<dbReference type="AlphaFoldDB" id="A0A7G9RXY1"/>
<accession>A0A7G9RXY1</accession>
<dbReference type="PANTHER" id="PTHR47683:SF2">
    <property type="entry name" value="RNA-BINDING S4 DOMAIN-CONTAINING PROTEIN"/>
    <property type="match status" value="1"/>
</dbReference>
<gene>
    <name evidence="6" type="ORF">H9L01_08780</name>
</gene>
<dbReference type="EMBL" id="CP060715">
    <property type="protein sequence ID" value="QNN60456.1"/>
    <property type="molecule type" value="Genomic_DNA"/>
</dbReference>
<evidence type="ECO:0000256" key="3">
    <source>
        <dbReference type="PROSITE-ProRule" id="PRU00182"/>
    </source>
</evidence>
<dbReference type="SUPFAM" id="SSF55120">
    <property type="entry name" value="Pseudouridine synthase"/>
    <property type="match status" value="1"/>
</dbReference>
<dbReference type="InterPro" id="IPR000748">
    <property type="entry name" value="PsdUridine_synth_RsuA/RluB/E/F"/>
</dbReference>
<evidence type="ECO:0000256" key="1">
    <source>
        <dbReference type="ARBA" id="ARBA00008348"/>
    </source>
</evidence>
<dbReference type="EC" id="5.4.99.-" evidence="4"/>
<dbReference type="GO" id="GO:0000455">
    <property type="term" value="P:enzyme-directed rRNA pseudouridine synthesis"/>
    <property type="evidence" value="ECO:0007669"/>
    <property type="project" value="UniProtKB-ARBA"/>
</dbReference>
<evidence type="ECO:0000256" key="2">
    <source>
        <dbReference type="ARBA" id="ARBA00023235"/>
    </source>
</evidence>
<evidence type="ECO:0000313" key="7">
    <source>
        <dbReference type="Proteomes" id="UP000515928"/>
    </source>
</evidence>
<dbReference type="Gene3D" id="3.30.70.1560">
    <property type="entry name" value="Alpha-L RNA-binding motif"/>
    <property type="match status" value="1"/>
</dbReference>
<dbReference type="PROSITE" id="PS50889">
    <property type="entry name" value="S4"/>
    <property type="match status" value="1"/>
</dbReference>
<dbReference type="Gene3D" id="3.10.290.10">
    <property type="entry name" value="RNA-binding S4 domain"/>
    <property type="match status" value="1"/>
</dbReference>
<comment type="similarity">
    <text evidence="1 4">Belongs to the pseudouridine synthase RsuA family.</text>
</comment>
<keyword evidence="3" id="KW-0694">RNA-binding</keyword>